<dbReference type="OrthoDB" id="204942at2759"/>
<evidence type="ECO:0000256" key="3">
    <source>
        <dbReference type="ARBA" id="ARBA00022475"/>
    </source>
</evidence>
<keyword evidence="4" id="KW-0997">Cell inner membrane</keyword>
<keyword evidence="6 9" id="KW-1133">Transmembrane helix</keyword>
<feature type="transmembrane region" description="Helical" evidence="9">
    <location>
        <begin position="453"/>
        <end position="480"/>
    </location>
</feature>
<feature type="transmembrane region" description="Helical" evidence="9">
    <location>
        <begin position="429"/>
        <end position="447"/>
    </location>
</feature>
<dbReference type="KEGG" id="olu:OSTLU_47852"/>
<evidence type="ECO:0000256" key="1">
    <source>
        <dbReference type="ARBA" id="ARBA00004429"/>
    </source>
</evidence>
<keyword evidence="5 9" id="KW-0812">Transmembrane</keyword>
<name>A4S9I9_OSTLU</name>
<dbReference type="Gene3D" id="1.20.1740.10">
    <property type="entry name" value="Amino acid/polyamine transporter I"/>
    <property type="match status" value="1"/>
</dbReference>
<feature type="transmembrane region" description="Helical" evidence="9">
    <location>
        <begin position="354"/>
        <end position="375"/>
    </location>
</feature>
<dbReference type="HOGENOM" id="CLU_038102_1_1_1"/>
<dbReference type="RefSeq" id="XP_001422074.1">
    <property type="nucleotide sequence ID" value="XM_001422037.1"/>
</dbReference>
<feature type="transmembrane region" description="Helical" evidence="9">
    <location>
        <begin position="222"/>
        <end position="241"/>
    </location>
</feature>
<sequence length="534" mass="56135">MTTVPTRATTRATTVSTRARATRAMATTTTTASTARHAATGGRRARDGRARLEMTRGGGGVNVNDASTAGRARRRARGGRRTTTTTTNAISDATEPELAATRATIPISSFDEEERAVDEERDEETHTGSLAGVVALIVGSTVGAGVLALPAATAEAGILPASGALIGVWILLVCDALLLAEVNVGIMRERDEDRLTHGRGHSPVVISLSDMAERTLGTEGKVFASALYSFMSLTVLVAYISKGAEILDGALEIGPSLAAVMFTAGLGGTICLGGSKVADKLNQMLTYGSLIAFAAFVGSGAFYADWSHANWMGSTDAVPSTIPIIFLTLVYHDLIPVMCAFLQGDMKQIRRAILIGSSIPLAMFLLWNTVALAMAGGDITADPLSIISEDLGGSASVLLSLFGVSAIGTSFIGVSLGMSEYLMPFMENAVSRVLTFAAFLSVPLFVAEQCPNIFLPVTNFVGAYGMTTLYGVMPPIMAYTMRQERRESRRADPFAPLALRFKTNTLLPGGRLTLSALSLSAVAIALSKVYEDIS</sequence>
<dbReference type="AlphaFoldDB" id="A4S9I9"/>
<evidence type="ECO:0000256" key="2">
    <source>
        <dbReference type="ARBA" id="ARBA00022448"/>
    </source>
</evidence>
<keyword evidence="3" id="KW-1003">Cell membrane</keyword>
<feature type="transmembrane region" description="Helical" evidence="9">
    <location>
        <begin position="130"/>
        <end position="152"/>
    </location>
</feature>
<organism evidence="10 11">
    <name type="scientific">Ostreococcus lucimarinus (strain CCE9901)</name>
    <dbReference type="NCBI Taxonomy" id="436017"/>
    <lineage>
        <taxon>Eukaryota</taxon>
        <taxon>Viridiplantae</taxon>
        <taxon>Chlorophyta</taxon>
        <taxon>Mamiellophyceae</taxon>
        <taxon>Mamiellales</taxon>
        <taxon>Bathycoccaceae</taxon>
        <taxon>Ostreococcus</taxon>
    </lineage>
</organism>
<feature type="compositionally biased region" description="Basic and acidic residues" evidence="8">
    <location>
        <begin position="44"/>
        <end position="54"/>
    </location>
</feature>
<feature type="transmembrane region" description="Helical" evidence="9">
    <location>
        <begin position="395"/>
        <end position="417"/>
    </location>
</feature>
<evidence type="ECO:0000256" key="5">
    <source>
        <dbReference type="ARBA" id="ARBA00022692"/>
    </source>
</evidence>
<feature type="transmembrane region" description="Helical" evidence="9">
    <location>
        <begin position="253"/>
        <end position="272"/>
    </location>
</feature>
<feature type="compositionally biased region" description="Basic residues" evidence="8">
    <location>
        <begin position="71"/>
        <end position="80"/>
    </location>
</feature>
<feature type="non-terminal residue" evidence="10">
    <location>
        <position position="534"/>
    </location>
</feature>
<accession>A4S9I9</accession>
<comment type="subcellular location">
    <subcellularLocation>
        <location evidence="1">Cell inner membrane</location>
        <topology evidence="1">Multi-pass membrane protein</topology>
    </subcellularLocation>
</comment>
<dbReference type="Gramene" id="ABP00391">
    <property type="protein sequence ID" value="ABP00391"/>
    <property type="gene ID" value="OSTLU_47852"/>
</dbReference>
<reference evidence="10 11" key="1">
    <citation type="journal article" date="2007" name="Proc. Natl. Acad. Sci. U.S.A.">
        <title>The tiny eukaryote Ostreococcus provides genomic insights into the paradox of plankton speciation.</title>
        <authorList>
            <person name="Palenik B."/>
            <person name="Grimwood J."/>
            <person name="Aerts A."/>
            <person name="Rouze P."/>
            <person name="Salamov A."/>
            <person name="Putnam N."/>
            <person name="Dupont C."/>
            <person name="Jorgensen R."/>
            <person name="Derelle E."/>
            <person name="Rombauts S."/>
            <person name="Zhou K."/>
            <person name="Otillar R."/>
            <person name="Merchant S.S."/>
            <person name="Podell S."/>
            <person name="Gaasterland T."/>
            <person name="Napoli C."/>
            <person name="Gendler K."/>
            <person name="Manuell A."/>
            <person name="Tai V."/>
            <person name="Vallon O."/>
            <person name="Piganeau G."/>
            <person name="Jancek S."/>
            <person name="Heijde M."/>
            <person name="Jabbari K."/>
            <person name="Bowler C."/>
            <person name="Lohr M."/>
            <person name="Robbens S."/>
            <person name="Werner G."/>
            <person name="Dubchak I."/>
            <person name="Pazour G.J."/>
            <person name="Ren Q."/>
            <person name="Paulsen I."/>
            <person name="Delwiche C."/>
            <person name="Schmutz J."/>
            <person name="Rokhsar D."/>
            <person name="Van de Peer Y."/>
            <person name="Moreau H."/>
            <person name="Grigoriev I.V."/>
        </authorList>
    </citation>
    <scope>NUCLEOTIDE SEQUENCE [LARGE SCALE GENOMIC DNA]</scope>
    <source>
        <strain evidence="10 11">CCE9901</strain>
    </source>
</reference>
<dbReference type="eggNOG" id="ENOG502RDNU">
    <property type="taxonomic scope" value="Eukaryota"/>
</dbReference>
<keyword evidence="2" id="KW-0813">Transport</keyword>
<keyword evidence="11" id="KW-1185">Reference proteome</keyword>
<gene>
    <name evidence="10" type="ORF">OSTLU_47852</name>
</gene>
<dbReference type="Proteomes" id="UP000001568">
    <property type="component" value="Chromosome 17"/>
</dbReference>
<keyword evidence="7 9" id="KW-0472">Membrane</keyword>
<dbReference type="GeneID" id="5006237"/>
<dbReference type="OMA" id="LICAYLE"/>
<proteinExistence type="predicted"/>
<dbReference type="GO" id="GO:0005886">
    <property type="term" value="C:plasma membrane"/>
    <property type="evidence" value="ECO:0007669"/>
    <property type="project" value="UniProtKB-SubCell"/>
</dbReference>
<evidence type="ECO:0000256" key="9">
    <source>
        <dbReference type="SAM" id="Phobius"/>
    </source>
</evidence>
<evidence type="ECO:0000256" key="7">
    <source>
        <dbReference type="ARBA" id="ARBA00023136"/>
    </source>
</evidence>
<feature type="transmembrane region" description="Helical" evidence="9">
    <location>
        <begin position="158"/>
        <end position="180"/>
    </location>
</feature>
<dbReference type="EMBL" id="CP000597">
    <property type="protein sequence ID" value="ABP00391.1"/>
    <property type="molecule type" value="Genomic_DNA"/>
</dbReference>
<evidence type="ECO:0000256" key="4">
    <source>
        <dbReference type="ARBA" id="ARBA00022519"/>
    </source>
</evidence>
<dbReference type="PANTHER" id="PTHR32195">
    <property type="entry name" value="OS07G0662800 PROTEIN"/>
    <property type="match status" value="1"/>
</dbReference>
<dbReference type="InterPro" id="IPR018227">
    <property type="entry name" value="Amino_acid_transport_2"/>
</dbReference>
<dbReference type="STRING" id="436017.A4S9I9"/>
<evidence type="ECO:0000256" key="6">
    <source>
        <dbReference type="ARBA" id="ARBA00022989"/>
    </source>
</evidence>
<feature type="transmembrane region" description="Helical" evidence="9">
    <location>
        <begin position="284"/>
        <end position="304"/>
    </location>
</feature>
<feature type="compositionally biased region" description="Low complexity" evidence="8">
    <location>
        <begin position="1"/>
        <end position="42"/>
    </location>
</feature>
<evidence type="ECO:0000313" key="10">
    <source>
        <dbReference type="EMBL" id="ABP00391.1"/>
    </source>
</evidence>
<evidence type="ECO:0000313" key="11">
    <source>
        <dbReference type="Proteomes" id="UP000001568"/>
    </source>
</evidence>
<dbReference type="Pfam" id="PF03222">
    <property type="entry name" value="Trp_Tyr_perm"/>
    <property type="match status" value="1"/>
</dbReference>
<dbReference type="PANTHER" id="PTHR32195:SF24">
    <property type="entry name" value="TRYPTOPHAN OR TYROSINE TRANSPORTER PROTEIN"/>
    <property type="match status" value="1"/>
</dbReference>
<protein>
    <submittedName>
        <fullName evidence="10">HAAAP family transporter: tyrosine</fullName>
    </submittedName>
</protein>
<dbReference type="GO" id="GO:0003333">
    <property type="term" value="P:amino acid transmembrane transport"/>
    <property type="evidence" value="ECO:0007669"/>
    <property type="project" value="InterPro"/>
</dbReference>
<feature type="region of interest" description="Disordered" evidence="8">
    <location>
        <begin position="1"/>
        <end position="86"/>
    </location>
</feature>
<evidence type="ECO:0000256" key="8">
    <source>
        <dbReference type="SAM" id="MobiDB-lite"/>
    </source>
</evidence>
<feature type="transmembrane region" description="Helical" evidence="9">
    <location>
        <begin position="324"/>
        <end position="342"/>
    </location>
</feature>